<gene>
    <name evidence="1" type="ORF">NWP22_01740</name>
</gene>
<reference evidence="1 2" key="1">
    <citation type="journal article" date="2023" name="J. Phycol.">
        <title>Chrysosporum ovalisporum is synonymous with the true-branching cyanobacterium Umezakia natans (Nostocales/Aphanizomenonaceae).</title>
        <authorList>
            <person name="McGregor G.B."/>
            <person name="Sendall B.C."/>
            <person name="Niiyama Y."/>
            <person name="Tuji A."/>
            <person name="Willis A."/>
        </authorList>
    </citation>
    <scope>NUCLEOTIDE SEQUENCE [LARGE SCALE GENOMIC DNA]</scope>
    <source>
        <strain evidence="1 2">CS-531</strain>
    </source>
</reference>
<protein>
    <submittedName>
        <fullName evidence="1">Uncharacterized protein</fullName>
    </submittedName>
</protein>
<name>A0ABT6KAZ0_9CYAN</name>
<organism evidence="1 2">
    <name type="scientific">Anabaenopsis tanganyikae CS-531</name>
    <dbReference type="NCBI Taxonomy" id="2785304"/>
    <lineage>
        <taxon>Bacteria</taxon>
        <taxon>Bacillati</taxon>
        <taxon>Cyanobacteriota</taxon>
        <taxon>Cyanophyceae</taxon>
        <taxon>Nostocales</taxon>
        <taxon>Nodulariaceae</taxon>
        <taxon>Anabaenopsis</taxon>
        <taxon>Anabaenopsis tanganyikae</taxon>
    </lineage>
</organism>
<dbReference type="Proteomes" id="UP001159386">
    <property type="component" value="Unassembled WGS sequence"/>
</dbReference>
<accession>A0ABT6KAZ0</accession>
<proteinExistence type="predicted"/>
<sequence length="43" mass="5250">MKWRSLYSRVWRSPYSSASPGEDDQIHDLRVTQIPDFWTSYMR</sequence>
<keyword evidence="2" id="KW-1185">Reference proteome</keyword>
<dbReference type="RefSeq" id="WP_280801447.1">
    <property type="nucleotide sequence ID" value="NZ_JANQDF010000016.1"/>
</dbReference>
<evidence type="ECO:0000313" key="2">
    <source>
        <dbReference type="Proteomes" id="UP001159386"/>
    </source>
</evidence>
<dbReference type="EMBL" id="JANQDF010000016">
    <property type="protein sequence ID" value="MDH6104616.1"/>
    <property type="molecule type" value="Genomic_DNA"/>
</dbReference>
<evidence type="ECO:0000313" key="1">
    <source>
        <dbReference type="EMBL" id="MDH6104616.1"/>
    </source>
</evidence>
<comment type="caution">
    <text evidence="1">The sequence shown here is derived from an EMBL/GenBank/DDBJ whole genome shotgun (WGS) entry which is preliminary data.</text>
</comment>